<feature type="transmembrane region" description="Helical" evidence="1">
    <location>
        <begin position="108"/>
        <end position="129"/>
    </location>
</feature>
<dbReference type="GeneID" id="81126343"/>
<keyword evidence="3" id="KW-1185">Reference proteome</keyword>
<keyword evidence="1" id="KW-1133">Transmembrane helix</keyword>
<feature type="transmembrane region" description="Helical" evidence="1">
    <location>
        <begin position="16"/>
        <end position="40"/>
    </location>
</feature>
<keyword evidence="1" id="KW-0472">Membrane</keyword>
<proteinExistence type="predicted"/>
<accession>A0ABD5WBV8</accession>
<gene>
    <name evidence="2" type="ORF">ACFQL9_02200</name>
</gene>
<evidence type="ECO:0000313" key="2">
    <source>
        <dbReference type="EMBL" id="MFC7068439.1"/>
    </source>
</evidence>
<evidence type="ECO:0000313" key="3">
    <source>
        <dbReference type="Proteomes" id="UP001596461"/>
    </source>
</evidence>
<dbReference type="Proteomes" id="UP001596461">
    <property type="component" value="Unassembled WGS sequence"/>
</dbReference>
<name>A0ABD5WBV8_9EURY</name>
<dbReference type="RefSeq" id="WP_284031446.1">
    <property type="nucleotide sequence ID" value="NZ_CP126154.1"/>
</dbReference>
<protein>
    <submittedName>
        <fullName evidence="2">Uncharacterized protein</fullName>
    </submittedName>
</protein>
<feature type="transmembrane region" description="Helical" evidence="1">
    <location>
        <begin position="79"/>
        <end position="102"/>
    </location>
</feature>
<keyword evidence="1" id="KW-0812">Transmembrane</keyword>
<comment type="caution">
    <text evidence="2">The sequence shown here is derived from an EMBL/GenBank/DDBJ whole genome shotgun (WGS) entry which is preliminary data.</text>
</comment>
<organism evidence="2 3">
    <name type="scientific">Halobaculum lipolyticum</name>
    <dbReference type="NCBI Taxonomy" id="3032001"/>
    <lineage>
        <taxon>Archaea</taxon>
        <taxon>Methanobacteriati</taxon>
        <taxon>Methanobacteriota</taxon>
        <taxon>Stenosarchaea group</taxon>
        <taxon>Halobacteria</taxon>
        <taxon>Halobacteriales</taxon>
        <taxon>Haloferacaceae</taxon>
        <taxon>Halobaculum</taxon>
    </lineage>
</organism>
<dbReference type="EMBL" id="JBHTAH010000001">
    <property type="protein sequence ID" value="MFC7068439.1"/>
    <property type="molecule type" value="Genomic_DNA"/>
</dbReference>
<feature type="transmembrane region" description="Helical" evidence="1">
    <location>
        <begin position="52"/>
        <end position="72"/>
    </location>
</feature>
<dbReference type="AlphaFoldDB" id="A0ABD5WBV8"/>
<sequence>MVTADERRYPLRRDSLVATALGASVPVAYLAGGLASGLWNVAAFRASLSAEVVASLVVAAALADATVAVPVAAYLRLRLVAPLCVLGVVAVGWVGLGAATGLLRTDAVFGLGLYAVGLSPLYLAAYVVLGAGEHAVRGRVSGSS</sequence>
<reference evidence="2 3" key="1">
    <citation type="journal article" date="2019" name="Int. J. Syst. Evol. Microbiol.">
        <title>The Global Catalogue of Microorganisms (GCM) 10K type strain sequencing project: providing services to taxonomists for standard genome sequencing and annotation.</title>
        <authorList>
            <consortium name="The Broad Institute Genomics Platform"/>
            <consortium name="The Broad Institute Genome Sequencing Center for Infectious Disease"/>
            <person name="Wu L."/>
            <person name="Ma J."/>
        </authorList>
    </citation>
    <scope>NUCLEOTIDE SEQUENCE [LARGE SCALE GENOMIC DNA]</scope>
    <source>
        <strain evidence="2 3">DT31</strain>
    </source>
</reference>
<evidence type="ECO:0000256" key="1">
    <source>
        <dbReference type="SAM" id="Phobius"/>
    </source>
</evidence>